<evidence type="ECO:0000313" key="4">
    <source>
        <dbReference type="Proteomes" id="UP001597282"/>
    </source>
</evidence>
<dbReference type="PROSITE" id="PS51782">
    <property type="entry name" value="LYSM"/>
    <property type="match status" value="1"/>
</dbReference>
<feature type="region of interest" description="Disordered" evidence="1">
    <location>
        <begin position="157"/>
        <end position="309"/>
    </location>
</feature>
<dbReference type="Proteomes" id="UP001597282">
    <property type="component" value="Unassembled WGS sequence"/>
</dbReference>
<dbReference type="Pfam" id="PF01476">
    <property type="entry name" value="LysM"/>
    <property type="match status" value="1"/>
</dbReference>
<accession>A0ABW4CA93</accession>
<dbReference type="SUPFAM" id="SSF54106">
    <property type="entry name" value="LysM domain"/>
    <property type="match status" value="1"/>
</dbReference>
<dbReference type="SMART" id="SM00257">
    <property type="entry name" value="LysM"/>
    <property type="match status" value="1"/>
</dbReference>
<dbReference type="InterPro" id="IPR036779">
    <property type="entry name" value="LysM_dom_sf"/>
</dbReference>
<feature type="compositionally biased region" description="Basic and acidic residues" evidence="1">
    <location>
        <begin position="292"/>
        <end position="305"/>
    </location>
</feature>
<sequence>MTESNHSQLRFDILEKVRLHPQQPGIQSLLDLDLYPDVEIEDQGTHLKLHGYLRLNGEYVGGEPLSDGEESQGEIQDRISASAGTEEIAYVIPVEITLPADRVDMNQVSSEVQTFDYKVLSPFELQIEAVLTIDGLLEETAKDADSDVETVDRVATFSVPDPGGMGTEGSSEQELEQDEERMNRGKDLEPQQREYQFVHVARSGSDELESPAEIASSEAGAGEEEGDEENRSDPSLAPEQVESDGETVLDHEVGAHTPPETLTDQEPSKDVETTDEPKEDEKTIVFKPAHPTQDREEKNLSDRLLRQPYAEEFDFQGLNDERDKFGIERMVERELEEETAVFEGEEEADGQAVEGEEDSEEKSDGPGLEWTRWILGEEKEQFAQMRMVIVHQEDSIESISDRYEVPASKIMTMNQLESNLLEQGQILYLPTTKE</sequence>
<keyword evidence="4" id="KW-1185">Reference proteome</keyword>
<dbReference type="Gene3D" id="3.10.350.10">
    <property type="entry name" value="LysM domain"/>
    <property type="match status" value="1"/>
</dbReference>
<feature type="compositionally biased region" description="Low complexity" evidence="1">
    <location>
        <begin position="211"/>
        <end position="220"/>
    </location>
</feature>
<feature type="compositionally biased region" description="Basic and acidic residues" evidence="1">
    <location>
        <begin position="180"/>
        <end position="192"/>
    </location>
</feature>
<proteinExistence type="predicted"/>
<evidence type="ECO:0000313" key="3">
    <source>
        <dbReference type="EMBL" id="MFD1426421.1"/>
    </source>
</evidence>
<dbReference type="RefSeq" id="WP_380163501.1">
    <property type="nucleotide sequence ID" value="NZ_JBHTNU010000004.1"/>
</dbReference>
<dbReference type="Pfam" id="PF20918">
    <property type="entry name" value="SPOCS_spoVID-N"/>
    <property type="match status" value="1"/>
</dbReference>
<feature type="compositionally biased region" description="Basic and acidic residues" evidence="1">
    <location>
        <begin position="266"/>
        <end position="284"/>
    </location>
</feature>
<reference evidence="4" key="1">
    <citation type="journal article" date="2019" name="Int. J. Syst. Evol. Microbiol.">
        <title>The Global Catalogue of Microorganisms (GCM) 10K type strain sequencing project: providing services to taxonomists for standard genome sequencing and annotation.</title>
        <authorList>
            <consortium name="The Broad Institute Genomics Platform"/>
            <consortium name="The Broad Institute Genome Sequencing Center for Infectious Disease"/>
            <person name="Wu L."/>
            <person name="Ma J."/>
        </authorList>
    </citation>
    <scope>NUCLEOTIDE SEQUENCE [LARGE SCALE GENOMIC DNA]</scope>
    <source>
        <strain evidence="4">S1</strain>
    </source>
</reference>
<feature type="compositionally biased region" description="Acidic residues" evidence="1">
    <location>
        <begin position="221"/>
        <end position="230"/>
    </location>
</feature>
<dbReference type="InterPro" id="IPR048862">
    <property type="entry name" value="SPOCS_spoVID_N"/>
</dbReference>
<protein>
    <submittedName>
        <fullName evidence="3">LysM peptidoglycan-binding domain-containing protein</fullName>
    </submittedName>
</protein>
<evidence type="ECO:0000256" key="1">
    <source>
        <dbReference type="SAM" id="MobiDB-lite"/>
    </source>
</evidence>
<comment type="caution">
    <text evidence="3">The sequence shown here is derived from an EMBL/GenBank/DDBJ whole genome shotgun (WGS) entry which is preliminary data.</text>
</comment>
<dbReference type="InterPro" id="IPR018392">
    <property type="entry name" value="LysM"/>
</dbReference>
<name>A0ABW4CA93_9BACL</name>
<evidence type="ECO:0000259" key="2">
    <source>
        <dbReference type="PROSITE" id="PS51782"/>
    </source>
</evidence>
<organism evidence="3 4">
    <name type="scientific">Kroppenstedtia sanguinis</name>
    <dbReference type="NCBI Taxonomy" id="1380684"/>
    <lineage>
        <taxon>Bacteria</taxon>
        <taxon>Bacillati</taxon>
        <taxon>Bacillota</taxon>
        <taxon>Bacilli</taxon>
        <taxon>Bacillales</taxon>
        <taxon>Thermoactinomycetaceae</taxon>
        <taxon>Kroppenstedtia</taxon>
    </lineage>
</organism>
<gene>
    <name evidence="3" type="ORF">ACFQ4Y_05650</name>
</gene>
<feature type="region of interest" description="Disordered" evidence="1">
    <location>
        <begin position="336"/>
        <end position="369"/>
    </location>
</feature>
<dbReference type="EMBL" id="JBHTNU010000004">
    <property type="protein sequence ID" value="MFD1426421.1"/>
    <property type="molecule type" value="Genomic_DNA"/>
</dbReference>
<feature type="compositionally biased region" description="Acidic residues" evidence="1">
    <location>
        <begin position="336"/>
        <end position="361"/>
    </location>
</feature>
<feature type="domain" description="LysM" evidence="2">
    <location>
        <begin position="386"/>
        <end position="429"/>
    </location>
</feature>